<protein>
    <submittedName>
        <fullName evidence="2">Mating pheromone</fullName>
    </submittedName>
</protein>
<keyword evidence="1" id="KW-0732">Signal</keyword>
<dbReference type="OrthoDB" id="3641074at2759"/>
<gene>
    <name evidence="2" type="ORF">LEL_06491</name>
</gene>
<evidence type="ECO:0000256" key="1">
    <source>
        <dbReference type="SAM" id="SignalP"/>
    </source>
</evidence>
<dbReference type="STRING" id="1081108.A0A168GR28"/>
<organism evidence="2 3">
    <name type="scientific">Akanthomyces lecanii RCEF 1005</name>
    <dbReference type="NCBI Taxonomy" id="1081108"/>
    <lineage>
        <taxon>Eukaryota</taxon>
        <taxon>Fungi</taxon>
        <taxon>Dikarya</taxon>
        <taxon>Ascomycota</taxon>
        <taxon>Pezizomycotina</taxon>
        <taxon>Sordariomycetes</taxon>
        <taxon>Hypocreomycetidae</taxon>
        <taxon>Hypocreales</taxon>
        <taxon>Cordycipitaceae</taxon>
        <taxon>Akanthomyces</taxon>
        <taxon>Cordyceps confragosa</taxon>
    </lineage>
</organism>
<sequence length="194" mass="21352">MRLQLVALVTLATSAFAAPAPRPWCMRPAQPCWKLKRAVDAFNEHAADTLPPHDGVQERAAATPTDLELFAASAYDHLVHLAANASPDPDAFYEQHRLHSAKRDDNQLRCAGDDAACWARGAEQLGEVEKRWCMRPAQPCWKTRRAAESILNAGQEDDDGASEEECGADDGECADAKRHLDGLHQVAREIVKVF</sequence>
<proteinExistence type="predicted"/>
<evidence type="ECO:0000313" key="2">
    <source>
        <dbReference type="EMBL" id="OAA76807.1"/>
    </source>
</evidence>
<dbReference type="Proteomes" id="UP000076881">
    <property type="component" value="Unassembled WGS sequence"/>
</dbReference>
<name>A0A168GR28_CORDF</name>
<keyword evidence="3" id="KW-1185">Reference proteome</keyword>
<feature type="signal peptide" evidence="1">
    <location>
        <begin position="1"/>
        <end position="17"/>
    </location>
</feature>
<accession>A0A168GR28</accession>
<evidence type="ECO:0000313" key="3">
    <source>
        <dbReference type="Proteomes" id="UP000076881"/>
    </source>
</evidence>
<dbReference type="EMBL" id="AZHF01000004">
    <property type="protein sequence ID" value="OAA76807.1"/>
    <property type="molecule type" value="Genomic_DNA"/>
</dbReference>
<comment type="caution">
    <text evidence="2">The sequence shown here is derived from an EMBL/GenBank/DDBJ whole genome shotgun (WGS) entry which is preliminary data.</text>
</comment>
<reference evidence="2 3" key="1">
    <citation type="journal article" date="2016" name="Genome Biol. Evol.">
        <title>Divergent and convergent evolution of fungal pathogenicity.</title>
        <authorList>
            <person name="Shang Y."/>
            <person name="Xiao G."/>
            <person name="Zheng P."/>
            <person name="Cen K."/>
            <person name="Zhan S."/>
            <person name="Wang C."/>
        </authorList>
    </citation>
    <scope>NUCLEOTIDE SEQUENCE [LARGE SCALE GENOMIC DNA]</scope>
    <source>
        <strain evidence="2 3">RCEF 1005</strain>
    </source>
</reference>
<dbReference type="AlphaFoldDB" id="A0A168GR28"/>
<feature type="chain" id="PRO_5007897248" evidence="1">
    <location>
        <begin position="18"/>
        <end position="194"/>
    </location>
</feature>